<dbReference type="RefSeq" id="WP_379948797.1">
    <property type="nucleotide sequence ID" value="NZ_JBHMAF010000034.1"/>
</dbReference>
<accession>A0ABV5WD32</accession>
<organism evidence="6 7">
    <name type="scientific">Ectobacillus funiculus</name>
    <dbReference type="NCBI Taxonomy" id="137993"/>
    <lineage>
        <taxon>Bacteria</taxon>
        <taxon>Bacillati</taxon>
        <taxon>Bacillota</taxon>
        <taxon>Bacilli</taxon>
        <taxon>Bacillales</taxon>
        <taxon>Bacillaceae</taxon>
        <taxon>Ectobacillus</taxon>
    </lineage>
</organism>
<comment type="caution">
    <text evidence="6">The sequence shown here is derived from an EMBL/GenBank/DDBJ whole genome shotgun (WGS) entry which is preliminary data.</text>
</comment>
<evidence type="ECO:0000256" key="4">
    <source>
        <dbReference type="ARBA" id="ARBA00023163"/>
    </source>
</evidence>
<dbReference type="CDD" id="cd06278">
    <property type="entry name" value="PBP1_LacI-like"/>
    <property type="match status" value="1"/>
</dbReference>
<evidence type="ECO:0000259" key="5">
    <source>
        <dbReference type="PROSITE" id="PS50932"/>
    </source>
</evidence>
<dbReference type="SMART" id="SM00354">
    <property type="entry name" value="HTH_LACI"/>
    <property type="match status" value="1"/>
</dbReference>
<dbReference type="CDD" id="cd01392">
    <property type="entry name" value="HTH_LacI"/>
    <property type="match status" value="1"/>
</dbReference>
<keyword evidence="4" id="KW-0804">Transcription</keyword>
<sequence length="337" mass="37494">MLFLKKKQINAIEVAKQAGVSQSTVSRVFTPGASVSEKARRRVLETAKELGYRPNALARGLITNKTNIIGLVMREIQNPFYPEVLEKFTKGLRKRGYQVLFVYAEKDELQHDDISQFLEYNVEGVIVTDALLSSKVVSHFTENNIPVLLFNRYAKDFSGHVVCCDNYSAGKKIGEYLLENEHCQFAYIAGDTNTSTSRDRERGFREALYHEGIEPKVEVGNYTYEGGYQAALQLLKSDPQLDAIFCANDIMALGAVDAVKSLGLIIPKDISIMGVDDIVMASLPPYSLTTWQQPVDEMIEASINILLGEISGENEGPVSILLPGKLIERQSVSTFKK</sequence>
<dbReference type="Gene3D" id="1.10.260.40">
    <property type="entry name" value="lambda repressor-like DNA-binding domains"/>
    <property type="match status" value="1"/>
</dbReference>
<proteinExistence type="predicted"/>
<name>A0ABV5WD32_9BACI</name>
<dbReference type="Pfam" id="PF00532">
    <property type="entry name" value="Peripla_BP_1"/>
    <property type="match status" value="1"/>
</dbReference>
<dbReference type="EMBL" id="JBHMAF010000034">
    <property type="protein sequence ID" value="MFB9758504.1"/>
    <property type="molecule type" value="Genomic_DNA"/>
</dbReference>
<dbReference type="InterPro" id="IPR000843">
    <property type="entry name" value="HTH_LacI"/>
</dbReference>
<feature type="domain" description="HTH lacI-type" evidence="5">
    <location>
        <begin position="13"/>
        <end position="63"/>
    </location>
</feature>
<reference evidence="6 7" key="1">
    <citation type="submission" date="2024-09" db="EMBL/GenBank/DDBJ databases">
        <authorList>
            <person name="Sun Q."/>
            <person name="Mori K."/>
        </authorList>
    </citation>
    <scope>NUCLEOTIDE SEQUENCE [LARGE SCALE GENOMIC DNA]</scope>
    <source>
        <strain evidence="6 7">JCM 11201</strain>
    </source>
</reference>
<evidence type="ECO:0000313" key="7">
    <source>
        <dbReference type="Proteomes" id="UP001589609"/>
    </source>
</evidence>
<keyword evidence="2" id="KW-0805">Transcription regulation</keyword>
<dbReference type="PANTHER" id="PTHR30146">
    <property type="entry name" value="LACI-RELATED TRANSCRIPTIONAL REPRESSOR"/>
    <property type="match status" value="1"/>
</dbReference>
<evidence type="ECO:0000256" key="3">
    <source>
        <dbReference type="ARBA" id="ARBA00023125"/>
    </source>
</evidence>
<dbReference type="SUPFAM" id="SSF47413">
    <property type="entry name" value="lambda repressor-like DNA-binding domains"/>
    <property type="match status" value="1"/>
</dbReference>
<dbReference type="SUPFAM" id="SSF53822">
    <property type="entry name" value="Periplasmic binding protein-like I"/>
    <property type="match status" value="1"/>
</dbReference>
<evidence type="ECO:0000256" key="1">
    <source>
        <dbReference type="ARBA" id="ARBA00022491"/>
    </source>
</evidence>
<dbReference type="GO" id="GO:0003677">
    <property type="term" value="F:DNA binding"/>
    <property type="evidence" value="ECO:0007669"/>
    <property type="project" value="UniProtKB-KW"/>
</dbReference>
<evidence type="ECO:0000313" key="6">
    <source>
        <dbReference type="EMBL" id="MFB9758504.1"/>
    </source>
</evidence>
<dbReference type="PANTHER" id="PTHR30146:SF95">
    <property type="entry name" value="RIBOSE OPERON REPRESSOR"/>
    <property type="match status" value="1"/>
</dbReference>
<dbReference type="InterPro" id="IPR010982">
    <property type="entry name" value="Lambda_DNA-bd_dom_sf"/>
</dbReference>
<keyword evidence="7" id="KW-1185">Reference proteome</keyword>
<dbReference type="Pfam" id="PF00356">
    <property type="entry name" value="LacI"/>
    <property type="match status" value="1"/>
</dbReference>
<keyword evidence="3 6" id="KW-0238">DNA-binding</keyword>
<evidence type="ECO:0000256" key="2">
    <source>
        <dbReference type="ARBA" id="ARBA00023015"/>
    </source>
</evidence>
<protein>
    <submittedName>
        <fullName evidence="6">LacI family DNA-binding transcriptional regulator</fullName>
    </submittedName>
</protein>
<dbReference type="InterPro" id="IPR028082">
    <property type="entry name" value="Peripla_BP_I"/>
</dbReference>
<keyword evidence="1" id="KW-0678">Repressor</keyword>
<dbReference type="Proteomes" id="UP001589609">
    <property type="component" value="Unassembled WGS sequence"/>
</dbReference>
<dbReference type="PROSITE" id="PS50932">
    <property type="entry name" value="HTH_LACI_2"/>
    <property type="match status" value="1"/>
</dbReference>
<dbReference type="InterPro" id="IPR001761">
    <property type="entry name" value="Peripla_BP/Lac1_sug-bd_dom"/>
</dbReference>
<dbReference type="Gene3D" id="3.40.50.2300">
    <property type="match status" value="2"/>
</dbReference>
<gene>
    <name evidence="6" type="ORF">ACFFMS_08225</name>
</gene>